<evidence type="ECO:0000313" key="11">
    <source>
        <dbReference type="EMBL" id="PWZ11705.1"/>
    </source>
</evidence>
<feature type="signal peptide" evidence="9">
    <location>
        <begin position="1"/>
        <end position="21"/>
    </location>
</feature>
<dbReference type="PROSITE" id="PS51387">
    <property type="entry name" value="FAD_PCMH"/>
    <property type="match status" value="1"/>
</dbReference>
<dbReference type="SUPFAM" id="SSF56176">
    <property type="entry name" value="FAD-binding/transporter-associated domain-like"/>
    <property type="match status" value="1"/>
</dbReference>
<dbReference type="InterPro" id="IPR036318">
    <property type="entry name" value="FAD-bd_PCMH-like_sf"/>
</dbReference>
<comment type="similarity">
    <text evidence="2">Belongs to the oxygen-dependent FAD-linked oxidoreductase family.</text>
</comment>
<dbReference type="Gene3D" id="3.30.465.10">
    <property type="match status" value="1"/>
</dbReference>
<dbReference type="InterPro" id="IPR016169">
    <property type="entry name" value="FAD-bd_PCMH_sub2"/>
</dbReference>
<keyword evidence="7" id="KW-0560">Oxidoreductase</keyword>
<dbReference type="InterPro" id="IPR016167">
    <property type="entry name" value="FAD-bd_PCMH_sub1"/>
</dbReference>
<gene>
    <name evidence="11" type="primary">CKX2</name>
    <name evidence="11" type="ORF">Zm00014a_039764</name>
</gene>
<evidence type="ECO:0000256" key="3">
    <source>
        <dbReference type="ARBA" id="ARBA00011245"/>
    </source>
</evidence>
<evidence type="ECO:0000256" key="6">
    <source>
        <dbReference type="ARBA" id="ARBA00022827"/>
    </source>
</evidence>
<dbReference type="Gene3D" id="3.30.43.10">
    <property type="entry name" value="Uridine Diphospho-n-acetylenolpyruvylglucosamine Reductase, domain 2"/>
    <property type="match status" value="1"/>
</dbReference>
<feature type="chain" id="PRO_5018114448" description="cytokinin dehydrogenase" evidence="9">
    <location>
        <begin position="22"/>
        <end position="583"/>
    </location>
</feature>
<protein>
    <recommendedName>
        <fullName evidence="4">cytokinin dehydrogenase</fullName>
        <ecNumber evidence="4">1.5.99.12</ecNumber>
    </recommendedName>
</protein>
<dbReference type="Gene3D" id="3.40.462.10">
    <property type="entry name" value="FAD-linked oxidases, C-terminal domain"/>
    <property type="match status" value="1"/>
</dbReference>
<dbReference type="InterPro" id="IPR016170">
    <property type="entry name" value="Cytok_DH_C_sf"/>
</dbReference>
<dbReference type="GO" id="GO:0071949">
    <property type="term" value="F:FAD binding"/>
    <property type="evidence" value="ECO:0007669"/>
    <property type="project" value="InterPro"/>
</dbReference>
<reference evidence="11" key="1">
    <citation type="journal article" date="2018" name="Nat. Genet.">
        <title>Extensive intraspecific gene order and gene structural variations between Mo17 and other maize genomes.</title>
        <authorList>
            <person name="Sun S."/>
            <person name="Zhou Y."/>
            <person name="Chen J."/>
            <person name="Shi J."/>
            <person name="Zhao H."/>
            <person name="Zhao H."/>
            <person name="Song W."/>
            <person name="Zhang M."/>
            <person name="Cui Y."/>
            <person name="Dong X."/>
            <person name="Liu H."/>
            <person name="Ma X."/>
            <person name="Jiao Y."/>
            <person name="Wang B."/>
            <person name="Wei X."/>
            <person name="Stein J.C."/>
            <person name="Glaubitz J.C."/>
            <person name="Lu F."/>
            <person name="Yu G."/>
            <person name="Liang C."/>
            <person name="Fengler K."/>
            <person name="Li B."/>
            <person name="Rafalski A."/>
            <person name="Schnable P.S."/>
            <person name="Ware D.H."/>
            <person name="Buckler E.S."/>
            <person name="Lai J."/>
        </authorList>
    </citation>
    <scope>NUCLEOTIDE SEQUENCE [LARGE SCALE GENOMIC DNA]</scope>
    <source>
        <tissue evidence="11">Seedling</tissue>
    </source>
</reference>
<evidence type="ECO:0000256" key="8">
    <source>
        <dbReference type="ARBA" id="ARBA00048224"/>
    </source>
</evidence>
<dbReference type="InterPro" id="IPR050432">
    <property type="entry name" value="FAD-linked_Oxidoreductases_BP"/>
</dbReference>
<evidence type="ECO:0000256" key="4">
    <source>
        <dbReference type="ARBA" id="ARBA00011928"/>
    </source>
</evidence>
<evidence type="ECO:0000256" key="5">
    <source>
        <dbReference type="ARBA" id="ARBA00022630"/>
    </source>
</evidence>
<evidence type="ECO:0000256" key="9">
    <source>
        <dbReference type="SAM" id="SignalP"/>
    </source>
</evidence>
<comment type="catalytic activity">
    <reaction evidence="8">
        <text>N(6)-dimethylallyladenine + A + H2O = 3-methyl-2-butenal + adenine + AH2</text>
        <dbReference type="Rhea" id="RHEA:13625"/>
        <dbReference type="ChEBI" id="CHEBI:13193"/>
        <dbReference type="ChEBI" id="CHEBI:15377"/>
        <dbReference type="ChEBI" id="CHEBI:15825"/>
        <dbReference type="ChEBI" id="CHEBI:16708"/>
        <dbReference type="ChEBI" id="CHEBI:17499"/>
        <dbReference type="ChEBI" id="CHEBI:17660"/>
        <dbReference type="EC" id="1.5.99.12"/>
    </reaction>
</comment>
<proteinExistence type="inferred from homology"/>
<dbReference type="PANTHER" id="PTHR13878:SF161">
    <property type="entry name" value="CYTOKININ DEHYDROGENASE 2"/>
    <property type="match status" value="1"/>
</dbReference>
<keyword evidence="9" id="KW-0732">Signal</keyword>
<dbReference type="PANTHER" id="PTHR13878">
    <property type="entry name" value="GULONOLACTONE OXIDASE"/>
    <property type="match status" value="1"/>
</dbReference>
<dbReference type="InterPro" id="IPR015345">
    <property type="entry name" value="Cytokinin_DH_FAD/cytokin-bd"/>
</dbReference>
<dbReference type="GO" id="GO:0009690">
    <property type="term" value="P:cytokinin metabolic process"/>
    <property type="evidence" value="ECO:0007669"/>
    <property type="project" value="InterPro"/>
</dbReference>
<comment type="caution">
    <text evidence="11">The sequence shown here is derived from an EMBL/GenBank/DDBJ whole genome shotgun (WGS) entry which is preliminary data.</text>
</comment>
<dbReference type="Pfam" id="PF01565">
    <property type="entry name" value="FAD_binding_4"/>
    <property type="match status" value="1"/>
</dbReference>
<dbReference type="InterPro" id="IPR006093">
    <property type="entry name" value="Oxy_OxRdtase_FAD_BS"/>
</dbReference>
<name>A0A3L6DSY1_MAIZE</name>
<dbReference type="ExpressionAtlas" id="A0A3L6DSY1">
    <property type="expression patterns" value="baseline"/>
</dbReference>
<dbReference type="InterPro" id="IPR006094">
    <property type="entry name" value="Oxid_FAD_bind_N"/>
</dbReference>
<evidence type="ECO:0000256" key="7">
    <source>
        <dbReference type="ARBA" id="ARBA00023002"/>
    </source>
</evidence>
<dbReference type="SUPFAM" id="SSF55103">
    <property type="entry name" value="FAD-linked oxidases, C-terminal domain"/>
    <property type="match status" value="1"/>
</dbReference>
<dbReference type="Proteomes" id="UP000251960">
    <property type="component" value="Chromosome 8"/>
</dbReference>
<keyword evidence="5" id="KW-0285">Flavoprotein</keyword>
<dbReference type="PROSITE" id="PS51257">
    <property type="entry name" value="PROKAR_LIPOPROTEIN"/>
    <property type="match status" value="1"/>
</dbReference>
<feature type="domain" description="FAD-binding PCMH-type" evidence="10">
    <location>
        <begin position="75"/>
        <end position="268"/>
    </location>
</feature>
<keyword evidence="6" id="KW-0274">FAD</keyword>
<comment type="subunit">
    <text evidence="3">Monomer.</text>
</comment>
<comment type="cofactor">
    <cofactor evidence="1">
        <name>FAD</name>
        <dbReference type="ChEBI" id="CHEBI:57692"/>
    </cofactor>
</comment>
<dbReference type="InterPro" id="IPR016164">
    <property type="entry name" value="FAD-linked_Oxase-like_C"/>
</dbReference>
<accession>A0A3L6DSY1</accession>
<evidence type="ECO:0000259" key="10">
    <source>
        <dbReference type="PROSITE" id="PS51387"/>
    </source>
</evidence>
<dbReference type="GO" id="GO:0019139">
    <property type="term" value="F:cytokinin dehydrogenase activity"/>
    <property type="evidence" value="ECO:0007669"/>
    <property type="project" value="UniProtKB-EC"/>
</dbReference>
<evidence type="ECO:0000256" key="2">
    <source>
        <dbReference type="ARBA" id="ARBA00005466"/>
    </source>
</evidence>
<dbReference type="EMBL" id="NCVQ01000009">
    <property type="protein sequence ID" value="PWZ11705.1"/>
    <property type="molecule type" value="Genomic_DNA"/>
</dbReference>
<sequence>MARATTSTVAALCFLLSCVSATPSTLAASSTSSSSAIIQDIIRGLADTTAARVRTDAEATARASTDFGTNATADDAARPAAVFYPSCAADIAALLRASSASASPFPVSARGRGHSTRGQATAPGGVVVDMASLAVAAGRDETATTNASSTSASARLAVSVDGRYIDAGGEQLWVDVLHAALAHGLTPRSWTDYLRLTVGGTLSNAGISGQAFRHGPQISNVLELDVVTGTGDMVTCSKEKDADLFDAVLGGLGQFGIITRARIPLAPAPERARWLRLLYTGAADLTADQERLIADDERRGGALAGLMDYVEGSVVTDLQQGLIGSWRSQPPPSSSSIYSATDAARIAALAEEAGGVLYFLEGAVYYGGASDTTAADVDKRVDVMLRELRYARGFAYVQDVSYEQFLDRVSAGERRLRGEGLWDVPHPWLNLFLPRSRILDFAAGVFHGVLLPTAGGGGGGPVLVYPMNRGKWDGATSAVLPYDDGDGDEVFYTVGILRSAVADGDLRRMEEQNAEVARFCEAAGIPCTQYLPSYATQADWAARHFGPAGSGRWDTFLRRKRKYDPMAILSRGQRIFSSPLLAS</sequence>
<dbReference type="EC" id="1.5.99.12" evidence="4"/>
<evidence type="ECO:0000256" key="1">
    <source>
        <dbReference type="ARBA" id="ARBA00001974"/>
    </source>
</evidence>
<dbReference type="Pfam" id="PF09265">
    <property type="entry name" value="Cytokin-bind"/>
    <property type="match status" value="1"/>
</dbReference>
<dbReference type="PROSITE" id="PS00862">
    <property type="entry name" value="OX2_COVAL_FAD"/>
    <property type="match status" value="1"/>
</dbReference>
<organism evidence="11">
    <name type="scientific">Zea mays</name>
    <name type="common">Maize</name>
    <dbReference type="NCBI Taxonomy" id="4577"/>
    <lineage>
        <taxon>Eukaryota</taxon>
        <taxon>Viridiplantae</taxon>
        <taxon>Streptophyta</taxon>
        <taxon>Embryophyta</taxon>
        <taxon>Tracheophyta</taxon>
        <taxon>Spermatophyta</taxon>
        <taxon>Magnoliopsida</taxon>
        <taxon>Liliopsida</taxon>
        <taxon>Poales</taxon>
        <taxon>Poaceae</taxon>
        <taxon>PACMAD clade</taxon>
        <taxon>Panicoideae</taxon>
        <taxon>Andropogonodae</taxon>
        <taxon>Andropogoneae</taxon>
        <taxon>Tripsacinae</taxon>
        <taxon>Zea</taxon>
    </lineage>
</organism>
<dbReference type="AlphaFoldDB" id="A0A3L6DSY1"/>
<dbReference type="InterPro" id="IPR016166">
    <property type="entry name" value="FAD-bd_PCMH"/>
</dbReference>